<dbReference type="Proteomes" id="UP001374535">
    <property type="component" value="Chromosome 10"/>
</dbReference>
<organism evidence="1 2">
    <name type="scientific">Vigna mungo</name>
    <name type="common">Black gram</name>
    <name type="synonym">Phaseolus mungo</name>
    <dbReference type="NCBI Taxonomy" id="3915"/>
    <lineage>
        <taxon>Eukaryota</taxon>
        <taxon>Viridiplantae</taxon>
        <taxon>Streptophyta</taxon>
        <taxon>Embryophyta</taxon>
        <taxon>Tracheophyta</taxon>
        <taxon>Spermatophyta</taxon>
        <taxon>Magnoliopsida</taxon>
        <taxon>eudicotyledons</taxon>
        <taxon>Gunneridae</taxon>
        <taxon>Pentapetalae</taxon>
        <taxon>rosids</taxon>
        <taxon>fabids</taxon>
        <taxon>Fabales</taxon>
        <taxon>Fabaceae</taxon>
        <taxon>Papilionoideae</taxon>
        <taxon>50 kb inversion clade</taxon>
        <taxon>NPAAA clade</taxon>
        <taxon>indigoferoid/millettioid clade</taxon>
        <taxon>Phaseoleae</taxon>
        <taxon>Vigna</taxon>
    </lineage>
</organism>
<sequence length="101" mass="12270">MESVGALPGDHHRRFRLVLGSRQPPIREVSFSFFFPFLFHFSEEKRFGGLRYEGYCSSSRKEAVDYDVRVLVRWRRSSCHQRLPLYYTKWEGKRRNPKRVW</sequence>
<protein>
    <submittedName>
        <fullName evidence="1">Uncharacterized protein</fullName>
    </submittedName>
</protein>
<keyword evidence="2" id="KW-1185">Reference proteome</keyword>
<evidence type="ECO:0000313" key="2">
    <source>
        <dbReference type="Proteomes" id="UP001374535"/>
    </source>
</evidence>
<dbReference type="EMBL" id="CP144691">
    <property type="protein sequence ID" value="WVY94618.1"/>
    <property type="molecule type" value="Genomic_DNA"/>
</dbReference>
<name>A0AAQ3RJ80_VIGMU</name>
<feature type="non-terminal residue" evidence="1">
    <location>
        <position position="101"/>
    </location>
</feature>
<proteinExistence type="predicted"/>
<gene>
    <name evidence="1" type="ORF">V8G54_033706</name>
</gene>
<reference evidence="1 2" key="1">
    <citation type="journal article" date="2023" name="Life. Sci Alliance">
        <title>Evolutionary insights into 3D genome organization and epigenetic landscape of Vigna mungo.</title>
        <authorList>
            <person name="Junaid A."/>
            <person name="Singh B."/>
            <person name="Bhatia S."/>
        </authorList>
    </citation>
    <scope>NUCLEOTIDE SEQUENCE [LARGE SCALE GENOMIC DNA]</scope>
    <source>
        <strain evidence="1">Urdbean</strain>
    </source>
</reference>
<accession>A0AAQ3RJ80</accession>
<dbReference type="AlphaFoldDB" id="A0AAQ3RJ80"/>
<evidence type="ECO:0000313" key="1">
    <source>
        <dbReference type="EMBL" id="WVY94618.1"/>
    </source>
</evidence>